<dbReference type="EMBL" id="JBDODL010000011">
    <property type="protein sequence ID" value="MES1918063.1"/>
    <property type="molecule type" value="Genomic_DNA"/>
</dbReference>
<gene>
    <name evidence="8" type="ORF">MHBO_000086</name>
</gene>
<evidence type="ECO:0000256" key="1">
    <source>
        <dbReference type="ARBA" id="ARBA00004604"/>
    </source>
</evidence>
<dbReference type="PRINTS" id="PR00326">
    <property type="entry name" value="GTP1OBG"/>
</dbReference>
<keyword evidence="5" id="KW-0539">Nucleus</keyword>
<dbReference type="Gene3D" id="3.40.50.300">
    <property type="entry name" value="P-loop containing nucleotide triphosphate hydrolases"/>
    <property type="match status" value="1"/>
</dbReference>
<comment type="caution">
    <text evidence="8">The sequence shown here is derived from an EMBL/GenBank/DDBJ whole genome shotgun (WGS) entry which is preliminary data.</text>
</comment>
<dbReference type="PANTHER" id="PTHR45759">
    <property type="entry name" value="NUCLEOLAR GTP-BINDING PROTEIN 1"/>
    <property type="match status" value="1"/>
</dbReference>
<dbReference type="SUPFAM" id="SSF52540">
    <property type="entry name" value="P-loop containing nucleoside triphosphate hydrolases"/>
    <property type="match status" value="1"/>
</dbReference>
<protein>
    <recommendedName>
        <fullName evidence="7">OBG-type G domain-containing protein</fullName>
    </recommendedName>
</protein>
<reference evidence="8 9" key="1">
    <citation type="journal article" date="2024" name="BMC Biol.">
        <title>Comparative genomics of Ascetosporea gives new insight into the evolutionary basis for animal parasitism in Rhizaria.</title>
        <authorList>
            <person name="Hiltunen Thoren M."/>
            <person name="Onut-Brannstrom I."/>
            <person name="Alfjorden A."/>
            <person name="Peckova H."/>
            <person name="Swords F."/>
            <person name="Hooper C."/>
            <person name="Holzer A.S."/>
            <person name="Bass D."/>
            <person name="Burki F."/>
        </authorList>
    </citation>
    <scope>NUCLEOTIDE SEQUENCE [LARGE SCALE GENOMIC DNA]</scope>
    <source>
        <strain evidence="8">20-A016</strain>
    </source>
</reference>
<dbReference type="InterPro" id="IPR006073">
    <property type="entry name" value="GTP-bd"/>
</dbReference>
<dbReference type="Pfam" id="PF02421">
    <property type="entry name" value="FeoB_N"/>
    <property type="match status" value="1"/>
</dbReference>
<evidence type="ECO:0000256" key="6">
    <source>
        <dbReference type="SAM" id="MobiDB-lite"/>
    </source>
</evidence>
<evidence type="ECO:0000256" key="4">
    <source>
        <dbReference type="ARBA" id="ARBA00023134"/>
    </source>
</evidence>
<dbReference type="InterPro" id="IPR030389">
    <property type="entry name" value="G_FEOB_dom"/>
</dbReference>
<keyword evidence="9" id="KW-1185">Reference proteome</keyword>
<feature type="domain" description="OBG-type G" evidence="7">
    <location>
        <begin position="169"/>
        <end position="344"/>
    </location>
</feature>
<dbReference type="Gene3D" id="1.20.120.1190">
    <property type="match status" value="1"/>
</dbReference>
<keyword evidence="4" id="KW-0342">GTP-binding</keyword>
<dbReference type="Pfam" id="PF06858">
    <property type="entry name" value="NOG1"/>
    <property type="match status" value="1"/>
</dbReference>
<proteinExistence type="predicted"/>
<evidence type="ECO:0000259" key="7">
    <source>
        <dbReference type="PROSITE" id="PS51710"/>
    </source>
</evidence>
<evidence type="ECO:0000256" key="2">
    <source>
        <dbReference type="ARBA" id="ARBA00022517"/>
    </source>
</evidence>
<feature type="region of interest" description="Disordered" evidence="6">
    <location>
        <begin position="389"/>
        <end position="408"/>
    </location>
</feature>
<dbReference type="Proteomes" id="UP001439008">
    <property type="component" value="Unassembled WGS sequence"/>
</dbReference>
<organism evidence="8 9">
    <name type="scientific">Bonamia ostreae</name>
    <dbReference type="NCBI Taxonomy" id="126728"/>
    <lineage>
        <taxon>Eukaryota</taxon>
        <taxon>Sar</taxon>
        <taxon>Rhizaria</taxon>
        <taxon>Endomyxa</taxon>
        <taxon>Ascetosporea</taxon>
        <taxon>Haplosporida</taxon>
        <taxon>Bonamia</taxon>
    </lineage>
</organism>
<dbReference type="InterPro" id="IPR031167">
    <property type="entry name" value="G_OBG"/>
</dbReference>
<dbReference type="InterPro" id="IPR010674">
    <property type="entry name" value="NOG1_Rossman_fold_dom"/>
</dbReference>
<dbReference type="CDD" id="cd01897">
    <property type="entry name" value="NOG"/>
    <property type="match status" value="1"/>
</dbReference>
<dbReference type="InterPro" id="IPR012973">
    <property type="entry name" value="NOG_C"/>
</dbReference>
<evidence type="ECO:0000313" key="9">
    <source>
        <dbReference type="Proteomes" id="UP001439008"/>
    </source>
</evidence>
<dbReference type="InterPro" id="IPR027417">
    <property type="entry name" value="P-loop_NTPase"/>
</dbReference>
<sequence length="457" mass="51758">MVQYNFKEICIIPTASEFIDIVLSKTQRKTPTVVHRRYRISSIRQFYMRKVKFCAATIKERLGGLLSSFPRVDSIHPFYADLMHVLYDKDHYKLALGQLNATRNVVEKICKDYIKLLKFSDSLYRSKQLKRAAMGRMCTALKKLDISLKYLEEVRQHLSRLPSIDPAARTLILAGYPNVGKSSFVNKVSRADVEVQPYAFTTKSLFVGHFFHEYLRWQVIDTPGVLDHPPQELSGCNTIEMQAVTAIAHIQASVLFFVDLSPSCEYSVEQQLRLFEFLRPVFVAKPVVFVASKSDLRTFRDLPPREKGLIEQTLAAHKIPLVELSNLSEDGVIAARDKACALLLEARLARKLDSGRGAAVKARLAITRPSPRDHKARPPSIPVSVAAEKLQPRPKKPTVHEMQERNGGGGVFSVSLREHWDLRDPAWATHSVPEIFEGQNVSDWMDPDIEAKLDVLN</sequence>
<dbReference type="Pfam" id="PF17835">
    <property type="entry name" value="NOG1_N"/>
    <property type="match status" value="1"/>
</dbReference>
<evidence type="ECO:0000313" key="8">
    <source>
        <dbReference type="EMBL" id="MES1918063.1"/>
    </source>
</evidence>
<evidence type="ECO:0000256" key="3">
    <source>
        <dbReference type="ARBA" id="ARBA00022741"/>
    </source>
</evidence>
<dbReference type="PROSITE" id="PS51710">
    <property type="entry name" value="G_OBG"/>
    <property type="match status" value="1"/>
</dbReference>
<dbReference type="InterPro" id="IPR041623">
    <property type="entry name" value="NOG1_N"/>
</dbReference>
<keyword evidence="2" id="KW-0690">Ribosome biogenesis</keyword>
<evidence type="ECO:0000256" key="5">
    <source>
        <dbReference type="ARBA" id="ARBA00023242"/>
    </source>
</evidence>
<comment type="subcellular location">
    <subcellularLocation>
        <location evidence="1">Nucleus</location>
        <location evidence="1">Nucleolus</location>
    </subcellularLocation>
</comment>
<dbReference type="Pfam" id="PF08155">
    <property type="entry name" value="NOGCT"/>
    <property type="match status" value="1"/>
</dbReference>
<accession>A0ABV2AEC0</accession>
<keyword evidence="3" id="KW-0547">Nucleotide-binding</keyword>
<name>A0ABV2AEC0_9EUKA</name>